<evidence type="ECO:0000256" key="2">
    <source>
        <dbReference type="ARBA" id="ARBA00012438"/>
    </source>
</evidence>
<dbReference type="Proteomes" id="UP000317557">
    <property type="component" value="Unassembled WGS sequence"/>
</dbReference>
<keyword evidence="12" id="KW-1185">Reference proteome</keyword>
<dbReference type="OrthoDB" id="1523170at2"/>
<dbReference type="InterPro" id="IPR011495">
    <property type="entry name" value="Sig_transdc_His_kin_sub2_dim/P"/>
</dbReference>
<dbReference type="Gene3D" id="3.30.450.20">
    <property type="entry name" value="PAS domain"/>
    <property type="match status" value="1"/>
</dbReference>
<name>A0A521CY27_9BACT</name>
<sequence>MRKRVYKKYIGLCLAVITVNVSCTSSVLSQVEQDSIWTFSEVRMDADGDNDLDYYGREVTVTGIANTATGLLHEYYLQVFIQNDSAGMSIFAYQINTPFEVGDSLVVKGKIERYNGLTEVHANSYKVYKDVGREPEPKSLKDAAKNPASHLGMLIEGEGCIIEKGNTFNGKYLRIKPADAEESIMVYVSNFHRLYEDFNFSVLSVGDEIDIKGVVSESNPDFPEERIFKVFLRTPEDLQYAGLPQFYLYLVVGGAVLLGLIIAGWVIMLRRRVTTETTEIRTSLKEKEVLLREIHHRVKNSLSTVSGLIELQLHETDSEEAKGVLQNSKSRIQSVALIHDKLYKTESLARVELDVYLRDLVETIHETFTEYHEAVELTFDLDPIELDTDRAIPCGLLVNELVVNAYKHAFKRDKQGVLSIRLKVRRNKILLEVSDNGPGLPDTYYKRDGGSLGTLLVDSFTEKLEAKMDINKEGEGTTLSFTFPLKPRRF</sequence>
<keyword evidence="9" id="KW-0732">Signal</keyword>
<dbReference type="SUPFAM" id="SSF55874">
    <property type="entry name" value="ATPase domain of HSP90 chaperone/DNA topoisomerase II/histidine kinase"/>
    <property type="match status" value="1"/>
</dbReference>
<dbReference type="InterPro" id="IPR004358">
    <property type="entry name" value="Sig_transdc_His_kin-like_C"/>
</dbReference>
<dbReference type="InterPro" id="IPR003594">
    <property type="entry name" value="HATPase_dom"/>
</dbReference>
<evidence type="ECO:0000256" key="4">
    <source>
        <dbReference type="ARBA" id="ARBA00022679"/>
    </source>
</evidence>
<proteinExistence type="predicted"/>
<evidence type="ECO:0000256" key="1">
    <source>
        <dbReference type="ARBA" id="ARBA00000085"/>
    </source>
</evidence>
<organism evidence="11 12">
    <name type="scientific">Gracilimonas mengyeensis</name>
    <dbReference type="NCBI Taxonomy" id="1302730"/>
    <lineage>
        <taxon>Bacteria</taxon>
        <taxon>Pseudomonadati</taxon>
        <taxon>Balneolota</taxon>
        <taxon>Balneolia</taxon>
        <taxon>Balneolales</taxon>
        <taxon>Balneolaceae</taxon>
        <taxon>Gracilimonas</taxon>
    </lineage>
</organism>
<keyword evidence="7" id="KW-0067">ATP-binding</keyword>
<reference evidence="11 12" key="1">
    <citation type="submission" date="2017-05" db="EMBL/GenBank/DDBJ databases">
        <authorList>
            <person name="Varghese N."/>
            <person name="Submissions S."/>
        </authorList>
    </citation>
    <scope>NUCLEOTIDE SEQUENCE [LARGE SCALE GENOMIC DNA]</scope>
    <source>
        <strain evidence="11 12">DSM 21985</strain>
    </source>
</reference>
<evidence type="ECO:0000256" key="5">
    <source>
        <dbReference type="ARBA" id="ARBA00022741"/>
    </source>
</evidence>
<keyword evidence="8" id="KW-0812">Transmembrane</keyword>
<keyword evidence="4" id="KW-0808">Transferase</keyword>
<dbReference type="PANTHER" id="PTHR41523">
    <property type="entry name" value="TWO-COMPONENT SYSTEM SENSOR PROTEIN"/>
    <property type="match status" value="1"/>
</dbReference>
<keyword evidence="5" id="KW-0547">Nucleotide-binding</keyword>
<keyword evidence="8" id="KW-1133">Transmembrane helix</keyword>
<feature type="signal peptide" evidence="9">
    <location>
        <begin position="1"/>
        <end position="29"/>
    </location>
</feature>
<protein>
    <recommendedName>
        <fullName evidence="2">histidine kinase</fullName>
        <ecNumber evidence="2">2.7.13.3</ecNumber>
    </recommendedName>
</protein>
<gene>
    <name evidence="11" type="ORF">SAMN06265219_106153</name>
</gene>
<dbReference type="InterPro" id="IPR005467">
    <property type="entry name" value="His_kinase_dom"/>
</dbReference>
<dbReference type="PRINTS" id="PR00344">
    <property type="entry name" value="BCTRLSENSOR"/>
</dbReference>
<dbReference type="SMART" id="SM00387">
    <property type="entry name" value="HATPase_c"/>
    <property type="match status" value="1"/>
</dbReference>
<keyword evidence="6 11" id="KW-0418">Kinase</keyword>
<dbReference type="GO" id="GO:0005524">
    <property type="term" value="F:ATP binding"/>
    <property type="evidence" value="ECO:0007669"/>
    <property type="project" value="UniProtKB-KW"/>
</dbReference>
<dbReference type="EMBL" id="FXTP01000006">
    <property type="protein sequence ID" value="SMO63651.1"/>
    <property type="molecule type" value="Genomic_DNA"/>
</dbReference>
<dbReference type="InterPro" id="IPR036890">
    <property type="entry name" value="HATPase_C_sf"/>
</dbReference>
<evidence type="ECO:0000256" key="7">
    <source>
        <dbReference type="ARBA" id="ARBA00022840"/>
    </source>
</evidence>
<feature type="transmembrane region" description="Helical" evidence="8">
    <location>
        <begin position="246"/>
        <end position="267"/>
    </location>
</feature>
<evidence type="ECO:0000256" key="6">
    <source>
        <dbReference type="ARBA" id="ARBA00022777"/>
    </source>
</evidence>
<dbReference type="EC" id="2.7.13.3" evidence="2"/>
<dbReference type="AlphaFoldDB" id="A0A521CY27"/>
<evidence type="ECO:0000256" key="9">
    <source>
        <dbReference type="SAM" id="SignalP"/>
    </source>
</evidence>
<evidence type="ECO:0000256" key="8">
    <source>
        <dbReference type="SAM" id="Phobius"/>
    </source>
</evidence>
<evidence type="ECO:0000313" key="11">
    <source>
        <dbReference type="EMBL" id="SMO63651.1"/>
    </source>
</evidence>
<keyword evidence="3" id="KW-0597">Phosphoprotein</keyword>
<evidence type="ECO:0000256" key="3">
    <source>
        <dbReference type="ARBA" id="ARBA00022553"/>
    </source>
</evidence>
<dbReference type="Pfam" id="PF02518">
    <property type="entry name" value="HATPase_c"/>
    <property type="match status" value="1"/>
</dbReference>
<feature type="domain" description="Histidine kinase" evidence="10">
    <location>
        <begin position="293"/>
        <end position="487"/>
    </location>
</feature>
<dbReference type="Gene3D" id="3.30.565.10">
    <property type="entry name" value="Histidine kinase-like ATPase, C-terminal domain"/>
    <property type="match status" value="1"/>
</dbReference>
<dbReference type="GO" id="GO:0004673">
    <property type="term" value="F:protein histidine kinase activity"/>
    <property type="evidence" value="ECO:0007669"/>
    <property type="project" value="UniProtKB-EC"/>
</dbReference>
<dbReference type="PANTHER" id="PTHR41523:SF8">
    <property type="entry name" value="ETHYLENE RESPONSE SENSOR PROTEIN"/>
    <property type="match status" value="1"/>
</dbReference>
<comment type="catalytic activity">
    <reaction evidence="1">
        <text>ATP + protein L-histidine = ADP + protein N-phospho-L-histidine.</text>
        <dbReference type="EC" id="2.7.13.3"/>
    </reaction>
</comment>
<dbReference type="Pfam" id="PF07568">
    <property type="entry name" value="HisKA_2"/>
    <property type="match status" value="1"/>
</dbReference>
<evidence type="ECO:0000313" key="12">
    <source>
        <dbReference type="Proteomes" id="UP000317557"/>
    </source>
</evidence>
<keyword evidence="8" id="KW-0472">Membrane</keyword>
<dbReference type="PROSITE" id="PS50109">
    <property type="entry name" value="HIS_KIN"/>
    <property type="match status" value="1"/>
</dbReference>
<evidence type="ECO:0000259" key="10">
    <source>
        <dbReference type="PROSITE" id="PS50109"/>
    </source>
</evidence>
<feature type="chain" id="PRO_5021775941" description="histidine kinase" evidence="9">
    <location>
        <begin position="30"/>
        <end position="490"/>
    </location>
</feature>
<accession>A0A521CY27</accession>